<dbReference type="InterPro" id="IPR023404">
    <property type="entry name" value="rSAM_horseshoe"/>
</dbReference>
<feature type="binding site" evidence="13">
    <location>
        <position position="152"/>
    </location>
    <ligand>
        <name>[4Fe-4S] cluster</name>
        <dbReference type="ChEBI" id="CHEBI:49883"/>
        <label>2</label>
        <note>4Fe-4S-S-AdoMet</note>
    </ligand>
</feature>
<dbReference type="GO" id="GO:0035597">
    <property type="term" value="F:tRNA-2-methylthio-N(6)-dimethylallyladenosine(37) synthase activity"/>
    <property type="evidence" value="ECO:0007669"/>
    <property type="project" value="UniProtKB-EC"/>
</dbReference>
<feature type="binding site" evidence="13">
    <location>
        <position position="149"/>
    </location>
    <ligand>
        <name>[4Fe-4S] cluster</name>
        <dbReference type="ChEBI" id="CHEBI:49883"/>
        <label>2</label>
        <note>4Fe-4S-S-AdoMet</note>
    </ligand>
</feature>
<dbReference type="GO" id="GO:0005829">
    <property type="term" value="C:cytosol"/>
    <property type="evidence" value="ECO:0007669"/>
    <property type="project" value="TreeGrafter"/>
</dbReference>
<dbReference type="GO" id="GO:0051539">
    <property type="term" value="F:4 iron, 4 sulfur cluster binding"/>
    <property type="evidence" value="ECO:0007669"/>
    <property type="project" value="UniProtKB-UniRule"/>
</dbReference>
<dbReference type="HOGENOM" id="CLU_018697_2_0_0"/>
<gene>
    <name evidence="13" type="primary">miaB</name>
    <name evidence="17" type="ordered locus">Tter_0963</name>
</gene>
<evidence type="ECO:0000313" key="18">
    <source>
        <dbReference type="Proteomes" id="UP000000323"/>
    </source>
</evidence>
<dbReference type="InterPro" id="IPR002792">
    <property type="entry name" value="TRAM_dom"/>
</dbReference>
<keyword evidence="18" id="KW-1185">Reference proteome</keyword>
<dbReference type="SMART" id="SM00729">
    <property type="entry name" value="Elp3"/>
    <property type="match status" value="1"/>
</dbReference>
<comment type="subcellular location">
    <subcellularLocation>
        <location evidence="13">Cytoplasm</location>
    </subcellularLocation>
</comment>
<dbReference type="PROSITE" id="PS51449">
    <property type="entry name" value="MTTASE_N"/>
    <property type="match status" value="1"/>
</dbReference>
<dbReference type="OrthoDB" id="9805215at2"/>
<keyword evidence="6 13" id="KW-0408">Iron</keyword>
<evidence type="ECO:0000256" key="10">
    <source>
        <dbReference type="ARBA" id="ARBA00068570"/>
    </source>
</evidence>
<keyword evidence="3 13" id="KW-0808">Transferase</keyword>
<dbReference type="RefSeq" id="WP_012874915.1">
    <property type="nucleotide sequence ID" value="NC_013525.1"/>
</dbReference>
<dbReference type="KEGG" id="ttr:Tter_0963"/>
<feature type="domain" description="TRAM" evidence="14">
    <location>
        <begin position="364"/>
        <end position="424"/>
    </location>
</feature>
<evidence type="ECO:0000256" key="7">
    <source>
        <dbReference type="ARBA" id="ARBA00023014"/>
    </source>
</evidence>
<dbReference type="Proteomes" id="UP000000323">
    <property type="component" value="Chromosome 1"/>
</dbReference>
<evidence type="ECO:0000256" key="11">
    <source>
        <dbReference type="ARBA" id="ARBA00080698"/>
    </source>
</evidence>
<dbReference type="SFLD" id="SFLDF00273">
    <property type="entry name" value="(dimethylallyl)adenosine_tRNA"/>
    <property type="match status" value="1"/>
</dbReference>
<dbReference type="GO" id="GO:0016491">
    <property type="term" value="F:oxidoreductase activity"/>
    <property type="evidence" value="ECO:0007669"/>
    <property type="project" value="UniProtKB-KW"/>
</dbReference>
<dbReference type="InterPro" id="IPR013848">
    <property type="entry name" value="Methylthiotransferase_N"/>
</dbReference>
<evidence type="ECO:0000259" key="15">
    <source>
        <dbReference type="PROSITE" id="PS51449"/>
    </source>
</evidence>
<dbReference type="SFLD" id="SFLDG01082">
    <property type="entry name" value="B12-binding_domain_containing"/>
    <property type="match status" value="1"/>
</dbReference>
<dbReference type="InterPro" id="IPR005839">
    <property type="entry name" value="Methylthiotransferase"/>
</dbReference>
<evidence type="ECO:0000256" key="12">
    <source>
        <dbReference type="ARBA" id="ARBA00081141"/>
    </source>
</evidence>
<protein>
    <recommendedName>
        <fullName evidence="10 13">tRNA-2-methylthio-N(6)-dimethylallyladenosine synthase</fullName>
        <ecNumber evidence="8 13">2.8.4.3</ecNumber>
    </recommendedName>
    <alternativeName>
        <fullName evidence="12 13">(Dimethylallyl)adenosine tRNA methylthiotransferase MiaB</fullName>
    </alternativeName>
    <alternativeName>
        <fullName evidence="11 13">tRNA-i(6)A37 methylthiotransferase</fullName>
    </alternativeName>
</protein>
<proteinExistence type="inferred from homology"/>
<dbReference type="STRING" id="525904.Tter_0963"/>
<evidence type="ECO:0000256" key="1">
    <source>
        <dbReference type="ARBA" id="ARBA00003234"/>
    </source>
</evidence>
<dbReference type="InterPro" id="IPR058240">
    <property type="entry name" value="rSAM_sf"/>
</dbReference>
<dbReference type="NCBIfam" id="TIGR00089">
    <property type="entry name" value="MiaB/RimO family radical SAM methylthiotransferase"/>
    <property type="match status" value="1"/>
</dbReference>
<feature type="binding site" evidence="13">
    <location>
        <position position="83"/>
    </location>
    <ligand>
        <name>[4Fe-4S] cluster</name>
        <dbReference type="ChEBI" id="CHEBI:49883"/>
        <label>1</label>
    </ligand>
</feature>
<reference evidence="18" key="1">
    <citation type="journal article" date="2010" name="Stand. Genomic Sci.">
        <title>Complete genome sequence of 'Thermobaculum terrenum' type strain (YNP1).</title>
        <authorList>
            <person name="Kiss H."/>
            <person name="Cleland D."/>
            <person name="Lapidus A."/>
            <person name="Lucas S."/>
            <person name="Glavina Del Rio T."/>
            <person name="Nolan M."/>
            <person name="Tice H."/>
            <person name="Han C."/>
            <person name="Goodwin L."/>
            <person name="Pitluck S."/>
            <person name="Liolios K."/>
            <person name="Ivanova N."/>
            <person name="Mavromatis K."/>
            <person name="Ovchinnikova G."/>
            <person name="Pati A."/>
            <person name="Chen A."/>
            <person name="Palaniappan K."/>
            <person name="Land M."/>
            <person name="Hauser L."/>
            <person name="Chang Y."/>
            <person name="Jeffries C."/>
            <person name="Lu M."/>
            <person name="Brettin T."/>
            <person name="Detter J."/>
            <person name="Goker M."/>
            <person name="Tindall B."/>
            <person name="Beck B."/>
            <person name="McDermott T."/>
            <person name="Woyke T."/>
            <person name="Bristow J."/>
            <person name="Eisen J."/>
            <person name="Markowitz V."/>
            <person name="Hugenholtz P."/>
            <person name="Kyrpides N."/>
            <person name="Klenk H."/>
            <person name="Cheng J."/>
        </authorList>
    </citation>
    <scope>NUCLEOTIDE SEQUENCE [LARGE SCALE GENOMIC DNA]</scope>
    <source>
        <strain evidence="18">ATCC BAA-798 / YNP1</strain>
    </source>
</reference>
<keyword evidence="17" id="KW-0560">Oxidoreductase</keyword>
<feature type="binding site" evidence="13">
    <location>
        <position position="145"/>
    </location>
    <ligand>
        <name>[4Fe-4S] cluster</name>
        <dbReference type="ChEBI" id="CHEBI:49883"/>
        <label>2</label>
        <note>4Fe-4S-S-AdoMet</note>
    </ligand>
</feature>
<evidence type="ECO:0000259" key="14">
    <source>
        <dbReference type="PROSITE" id="PS50926"/>
    </source>
</evidence>
<evidence type="ECO:0000259" key="16">
    <source>
        <dbReference type="PROSITE" id="PS51918"/>
    </source>
</evidence>
<dbReference type="PROSITE" id="PS01278">
    <property type="entry name" value="MTTASE_RADICAL"/>
    <property type="match status" value="1"/>
</dbReference>
<keyword evidence="2 13" id="KW-0004">4Fe-4S</keyword>
<dbReference type="EC" id="2.8.4.3" evidence="8 13"/>
<dbReference type="SFLD" id="SFLDG01061">
    <property type="entry name" value="methylthiotransferase"/>
    <property type="match status" value="1"/>
</dbReference>
<evidence type="ECO:0000256" key="5">
    <source>
        <dbReference type="ARBA" id="ARBA00022723"/>
    </source>
</evidence>
<evidence type="ECO:0000256" key="3">
    <source>
        <dbReference type="ARBA" id="ARBA00022679"/>
    </source>
</evidence>
<dbReference type="PROSITE" id="PS50926">
    <property type="entry name" value="TRAM"/>
    <property type="match status" value="1"/>
</dbReference>
<keyword evidence="5 13" id="KW-0479">Metal-binding</keyword>
<evidence type="ECO:0000256" key="6">
    <source>
        <dbReference type="ARBA" id="ARBA00023004"/>
    </source>
</evidence>
<comment type="function">
    <text evidence="1 13">Catalyzes the methylthiolation of N6-(dimethylallyl)adenosine (i(6)A), leading to the formation of 2-methylthio-N6-(dimethylallyl)adenosine (ms(2)i(6)A) at position 37 in tRNAs that read codons beginning with uridine.</text>
</comment>
<dbReference type="InterPro" id="IPR038135">
    <property type="entry name" value="Methylthiotransferase_N_sf"/>
</dbReference>
<dbReference type="Gene3D" id="3.80.30.20">
    <property type="entry name" value="tm_1862 like domain"/>
    <property type="match status" value="1"/>
</dbReference>
<comment type="subunit">
    <text evidence="13">Monomer.</text>
</comment>
<dbReference type="PANTHER" id="PTHR43020">
    <property type="entry name" value="CDK5 REGULATORY SUBUNIT-ASSOCIATED PROTEIN 1"/>
    <property type="match status" value="1"/>
</dbReference>
<evidence type="ECO:0000256" key="9">
    <source>
        <dbReference type="ARBA" id="ARBA00051425"/>
    </source>
</evidence>
<comment type="catalytic activity">
    <reaction evidence="9 13">
        <text>N(6)-dimethylallyladenosine(37) in tRNA + (sulfur carrier)-SH + AH2 + 2 S-adenosyl-L-methionine = 2-methylsulfanyl-N(6)-dimethylallyladenosine(37) in tRNA + (sulfur carrier)-H + 5'-deoxyadenosine + L-methionine + A + S-adenosyl-L-homocysteine + 2 H(+)</text>
        <dbReference type="Rhea" id="RHEA:37067"/>
        <dbReference type="Rhea" id="RHEA-COMP:10375"/>
        <dbReference type="Rhea" id="RHEA-COMP:10376"/>
        <dbReference type="Rhea" id="RHEA-COMP:14737"/>
        <dbReference type="Rhea" id="RHEA-COMP:14739"/>
        <dbReference type="ChEBI" id="CHEBI:13193"/>
        <dbReference type="ChEBI" id="CHEBI:15378"/>
        <dbReference type="ChEBI" id="CHEBI:17319"/>
        <dbReference type="ChEBI" id="CHEBI:17499"/>
        <dbReference type="ChEBI" id="CHEBI:29917"/>
        <dbReference type="ChEBI" id="CHEBI:57844"/>
        <dbReference type="ChEBI" id="CHEBI:57856"/>
        <dbReference type="ChEBI" id="CHEBI:59789"/>
        <dbReference type="ChEBI" id="CHEBI:64428"/>
        <dbReference type="ChEBI" id="CHEBI:74415"/>
        <dbReference type="ChEBI" id="CHEBI:74417"/>
        <dbReference type="EC" id="2.8.4.3"/>
    </reaction>
</comment>
<dbReference type="InterPro" id="IPR020612">
    <property type="entry name" value="Methylthiotransferase_CS"/>
</dbReference>
<comment type="cofactor">
    <cofactor evidence="13">
        <name>[4Fe-4S] cluster</name>
        <dbReference type="ChEBI" id="CHEBI:49883"/>
    </cofactor>
    <text evidence="13">Binds 2 [4Fe-4S] clusters. One cluster is coordinated with 3 cysteines and an exchangeable S-adenosyl-L-methionine.</text>
</comment>
<evidence type="ECO:0000256" key="4">
    <source>
        <dbReference type="ARBA" id="ARBA00022691"/>
    </source>
</evidence>
<evidence type="ECO:0000256" key="8">
    <source>
        <dbReference type="ARBA" id="ARBA00033765"/>
    </source>
</evidence>
<keyword evidence="13" id="KW-0819">tRNA processing</keyword>
<dbReference type="PANTHER" id="PTHR43020:SF2">
    <property type="entry name" value="MITOCHONDRIAL TRNA METHYLTHIOTRANSFERASE CDK5RAP1"/>
    <property type="match status" value="1"/>
</dbReference>
<dbReference type="HAMAP" id="MF_01864">
    <property type="entry name" value="tRNA_metthiotr_MiaB"/>
    <property type="match status" value="1"/>
</dbReference>
<dbReference type="SUPFAM" id="SSF102114">
    <property type="entry name" value="Radical SAM enzymes"/>
    <property type="match status" value="1"/>
</dbReference>
<feature type="domain" description="MTTase N-terminal" evidence="15">
    <location>
        <begin position="4"/>
        <end position="120"/>
    </location>
</feature>
<dbReference type="EMBL" id="CP001825">
    <property type="protein sequence ID" value="ACZ41880.1"/>
    <property type="molecule type" value="Genomic_DNA"/>
</dbReference>
<dbReference type="InterPro" id="IPR006463">
    <property type="entry name" value="MiaB_methiolase"/>
</dbReference>
<organism evidence="17 18">
    <name type="scientific">Thermobaculum terrenum (strain ATCC BAA-798 / CCMEE 7001 / YNP1)</name>
    <dbReference type="NCBI Taxonomy" id="525904"/>
    <lineage>
        <taxon>Bacteria</taxon>
        <taxon>Bacillati</taxon>
        <taxon>Chloroflexota</taxon>
        <taxon>Chloroflexia</taxon>
        <taxon>Candidatus Thermobaculales</taxon>
        <taxon>Candidatus Thermobaculaceae</taxon>
        <taxon>Thermobaculum</taxon>
    </lineage>
</organism>
<dbReference type="eggNOG" id="COG0621">
    <property type="taxonomic scope" value="Bacteria"/>
</dbReference>
<keyword evidence="7 13" id="KW-0411">Iron-sulfur</keyword>
<feature type="binding site" evidence="13">
    <location>
        <position position="49"/>
    </location>
    <ligand>
        <name>[4Fe-4S] cluster</name>
        <dbReference type="ChEBI" id="CHEBI:49883"/>
        <label>1</label>
    </ligand>
</feature>
<name>D1CG24_THET1</name>
<evidence type="ECO:0000313" key="17">
    <source>
        <dbReference type="EMBL" id="ACZ41880.1"/>
    </source>
</evidence>
<dbReference type="FunFam" id="3.40.50.12160:FF:000003">
    <property type="entry name" value="CDK5 regulatory subunit-associated protein 1"/>
    <property type="match status" value="1"/>
</dbReference>
<keyword evidence="13" id="KW-0963">Cytoplasm</keyword>
<feature type="binding site" evidence="13">
    <location>
        <position position="13"/>
    </location>
    <ligand>
        <name>[4Fe-4S] cluster</name>
        <dbReference type="ChEBI" id="CHEBI:49883"/>
        <label>1</label>
    </ligand>
</feature>
<dbReference type="NCBIfam" id="TIGR01574">
    <property type="entry name" value="miaB-methiolase"/>
    <property type="match status" value="1"/>
</dbReference>
<dbReference type="Gene3D" id="3.40.50.12160">
    <property type="entry name" value="Methylthiotransferase, N-terminal domain"/>
    <property type="match status" value="1"/>
</dbReference>
<dbReference type="AlphaFoldDB" id="D1CG24"/>
<dbReference type="InterPro" id="IPR007197">
    <property type="entry name" value="rSAM"/>
</dbReference>
<feature type="domain" description="Radical SAM core" evidence="16">
    <location>
        <begin position="131"/>
        <end position="361"/>
    </location>
</feature>
<keyword evidence="4 13" id="KW-0949">S-adenosyl-L-methionine</keyword>
<dbReference type="PROSITE" id="PS51918">
    <property type="entry name" value="RADICAL_SAM"/>
    <property type="match status" value="1"/>
</dbReference>
<evidence type="ECO:0000256" key="2">
    <source>
        <dbReference type="ARBA" id="ARBA00022485"/>
    </source>
</evidence>
<accession>D1CG24</accession>
<dbReference type="SFLD" id="SFLDS00029">
    <property type="entry name" value="Radical_SAM"/>
    <property type="match status" value="1"/>
</dbReference>
<dbReference type="Pfam" id="PF04055">
    <property type="entry name" value="Radical_SAM"/>
    <property type="match status" value="1"/>
</dbReference>
<evidence type="ECO:0000256" key="13">
    <source>
        <dbReference type="HAMAP-Rule" id="MF_01864"/>
    </source>
</evidence>
<dbReference type="Pfam" id="PF01938">
    <property type="entry name" value="TRAM"/>
    <property type="match status" value="1"/>
</dbReference>
<comment type="similarity">
    <text evidence="13">Belongs to the methylthiotransferase family. MiaB subfamily.</text>
</comment>
<dbReference type="FunFam" id="3.80.30.20:FF:000001">
    <property type="entry name" value="tRNA-2-methylthio-N(6)-dimethylallyladenosine synthase 2"/>
    <property type="match status" value="1"/>
</dbReference>
<dbReference type="GO" id="GO:0046872">
    <property type="term" value="F:metal ion binding"/>
    <property type="evidence" value="ECO:0007669"/>
    <property type="project" value="UniProtKB-KW"/>
</dbReference>
<dbReference type="CDD" id="cd01335">
    <property type="entry name" value="Radical_SAM"/>
    <property type="match status" value="1"/>
</dbReference>
<sequence length="432" mass="48972">MPGNTFYIWTVGCQMNVADSRRAADALKHSGYKETNKPSEADVIILNTCSVRESAERRTWGKLGALSQLKRQRPDTIIVMMGCMVHSDTALLHRQFPLVDHFVPAGDIDELLASIPPVEDEWGTQLYDLSSASGVTAFVPVIMGCNKFCTFCVVPYRRGRERSIPIPDVVEEVRFLADRGVKEVTLLGQTINHYGKDLPNRPDLADLLYAVHEVPGIERIRFLTSYPRTMTDKILHAVADLPKVCEHINIPFQAGDNDVLRAMRRGYTIEQYIDLIDRVRSIIPGVSIATDIIVGFPNETEEKFQKTYDVLEQLRLDQVHIACYSPRPGTKAYEMGDPIPLEEKQRRFRILEEQHERISAEINKQLEGTIQEVLFEEKQKGKWKGRTRTNKLVFVDSEEDLTGKTLPVRITHTTAWSMQAELVDSPALKIAV</sequence>
<dbReference type="InterPro" id="IPR006638">
    <property type="entry name" value="Elp3/MiaA/NifB-like_rSAM"/>
</dbReference>
<dbReference type="Pfam" id="PF00919">
    <property type="entry name" value="UPF0004"/>
    <property type="match status" value="1"/>
</dbReference>